<feature type="compositionally biased region" description="Polar residues" evidence="1">
    <location>
        <begin position="57"/>
        <end position="71"/>
    </location>
</feature>
<protein>
    <submittedName>
        <fullName evidence="2">Uncharacterized protein</fullName>
    </submittedName>
</protein>
<name>A0A166GR16_9AGAM</name>
<sequence length="367" mass="40806">MPPKVEERTPLSVSEALRVRRGEDFRRNQNLLRSRAHLHNTSYTSSPSLPPGLNGVTGENINGVNALTPNSRHSRFTKGVAGPSPPPSWLQSSEQSAAGSSSSRFESVEWRQDALSFFFSHAPPYASSSPPRIPTLHDMCIKVIVEDGDLEEVIPYLYSSLRRDICRYAAVHDPLSTSDILLLASYQDGGMDGELILSGPGAKLSTILPRINPQSIPDRSDAEWDEDLPNLSAINLEEPSWAQSLAAAEVQPLQHLVLISTTCPPPMLSHLPPTITHLVLIDLPTLPLVPLWRLPGLLPLASFVDLSYNPWIRTTKSFDKISWHGWRRLQTVRLKSCGYDYEAGREAASKRINANSRQRQHIVDVYF</sequence>
<evidence type="ECO:0000313" key="3">
    <source>
        <dbReference type="Proteomes" id="UP000076798"/>
    </source>
</evidence>
<dbReference type="OrthoDB" id="3264363at2759"/>
<organism evidence="2 3">
    <name type="scientific">Sistotremastrum suecicum HHB10207 ss-3</name>
    <dbReference type="NCBI Taxonomy" id="1314776"/>
    <lineage>
        <taxon>Eukaryota</taxon>
        <taxon>Fungi</taxon>
        <taxon>Dikarya</taxon>
        <taxon>Basidiomycota</taxon>
        <taxon>Agaricomycotina</taxon>
        <taxon>Agaricomycetes</taxon>
        <taxon>Sistotremastrales</taxon>
        <taxon>Sistotremastraceae</taxon>
        <taxon>Sistotremastrum</taxon>
    </lineage>
</organism>
<reference evidence="2 3" key="1">
    <citation type="journal article" date="2016" name="Mol. Biol. Evol.">
        <title>Comparative Genomics of Early-Diverging Mushroom-Forming Fungi Provides Insights into the Origins of Lignocellulose Decay Capabilities.</title>
        <authorList>
            <person name="Nagy L.G."/>
            <person name="Riley R."/>
            <person name="Tritt A."/>
            <person name="Adam C."/>
            <person name="Daum C."/>
            <person name="Floudas D."/>
            <person name="Sun H."/>
            <person name="Yadav J.S."/>
            <person name="Pangilinan J."/>
            <person name="Larsson K.H."/>
            <person name="Matsuura K."/>
            <person name="Barry K."/>
            <person name="Labutti K."/>
            <person name="Kuo R."/>
            <person name="Ohm R.A."/>
            <person name="Bhattacharya S.S."/>
            <person name="Shirouzu T."/>
            <person name="Yoshinaga Y."/>
            <person name="Martin F.M."/>
            <person name="Grigoriev I.V."/>
            <person name="Hibbett D.S."/>
        </authorList>
    </citation>
    <scope>NUCLEOTIDE SEQUENCE [LARGE SCALE GENOMIC DNA]</scope>
    <source>
        <strain evidence="2 3">HHB10207 ss-3</strain>
    </source>
</reference>
<accession>A0A166GR16</accession>
<evidence type="ECO:0000313" key="2">
    <source>
        <dbReference type="EMBL" id="KZT41923.1"/>
    </source>
</evidence>
<dbReference type="AlphaFoldDB" id="A0A166GR16"/>
<proteinExistence type="predicted"/>
<feature type="region of interest" description="Disordered" evidence="1">
    <location>
        <begin position="36"/>
        <end position="96"/>
    </location>
</feature>
<gene>
    <name evidence="2" type="ORF">SISSUDRAFT_1059033</name>
</gene>
<dbReference type="EMBL" id="KV428017">
    <property type="protein sequence ID" value="KZT41923.1"/>
    <property type="molecule type" value="Genomic_DNA"/>
</dbReference>
<keyword evidence="3" id="KW-1185">Reference proteome</keyword>
<dbReference type="Proteomes" id="UP000076798">
    <property type="component" value="Unassembled WGS sequence"/>
</dbReference>
<evidence type="ECO:0000256" key="1">
    <source>
        <dbReference type="SAM" id="MobiDB-lite"/>
    </source>
</evidence>